<name>A0A914PIG8_9BILA</name>
<protein>
    <submittedName>
        <fullName evidence="3">Uncharacterized protein</fullName>
    </submittedName>
</protein>
<keyword evidence="2" id="KW-1185">Reference proteome</keyword>
<feature type="region of interest" description="Disordered" evidence="1">
    <location>
        <begin position="138"/>
        <end position="233"/>
    </location>
</feature>
<proteinExistence type="predicted"/>
<evidence type="ECO:0000313" key="2">
    <source>
        <dbReference type="Proteomes" id="UP000887578"/>
    </source>
</evidence>
<sequence length="233" mass="25857">MSSSKLLGLNKAIYKERPKLSTSKQILKPRFKKDSKKRYDLILKCLDIGEKEKKLGKAFGDAKPKLTDFMELRFVGADDSLVIKGVCWGRYVSTCQRLFSPGCIFKINFIPSEAFADLEESSVPYCISLTGKKAKVSNAGPVRLQKQQHSTPPPKKSRKGSKKMEKPVVPEIDIDGEEELMDVQTDYPGARKQSDASSKSKKEESSESDSSESSSDEEKSSSSSSDDQEPADE</sequence>
<dbReference type="Proteomes" id="UP000887578">
    <property type="component" value="Unplaced"/>
</dbReference>
<evidence type="ECO:0000256" key="1">
    <source>
        <dbReference type="SAM" id="MobiDB-lite"/>
    </source>
</evidence>
<feature type="compositionally biased region" description="Acidic residues" evidence="1">
    <location>
        <begin position="172"/>
        <end position="181"/>
    </location>
</feature>
<organism evidence="2 3">
    <name type="scientific">Panagrolaimus davidi</name>
    <dbReference type="NCBI Taxonomy" id="227884"/>
    <lineage>
        <taxon>Eukaryota</taxon>
        <taxon>Metazoa</taxon>
        <taxon>Ecdysozoa</taxon>
        <taxon>Nematoda</taxon>
        <taxon>Chromadorea</taxon>
        <taxon>Rhabditida</taxon>
        <taxon>Tylenchina</taxon>
        <taxon>Panagrolaimomorpha</taxon>
        <taxon>Panagrolaimoidea</taxon>
        <taxon>Panagrolaimidae</taxon>
        <taxon>Panagrolaimus</taxon>
    </lineage>
</organism>
<dbReference type="WBParaSite" id="PDA_v2.g18163.t1">
    <property type="protein sequence ID" value="PDA_v2.g18163.t1"/>
    <property type="gene ID" value="PDA_v2.g18163"/>
</dbReference>
<reference evidence="3" key="1">
    <citation type="submission" date="2022-11" db="UniProtKB">
        <authorList>
            <consortium name="WormBaseParasite"/>
        </authorList>
    </citation>
    <scope>IDENTIFICATION</scope>
</reference>
<feature type="compositionally biased region" description="Basic and acidic residues" evidence="1">
    <location>
        <begin position="192"/>
        <end position="205"/>
    </location>
</feature>
<dbReference type="AlphaFoldDB" id="A0A914PIG8"/>
<accession>A0A914PIG8</accession>
<evidence type="ECO:0000313" key="3">
    <source>
        <dbReference type="WBParaSite" id="PDA_v2.g18163.t1"/>
    </source>
</evidence>